<reference evidence="6 7" key="1">
    <citation type="submission" date="2014-12" db="EMBL/GenBank/DDBJ databases">
        <title>16Stimator: statistical estimation of ribosomal gene copy numbers from draft genome assemblies.</title>
        <authorList>
            <person name="Perisin M.A."/>
            <person name="Vetter M."/>
            <person name="Gilbert J.A."/>
            <person name="Bergelson J."/>
        </authorList>
    </citation>
    <scope>NUCLEOTIDE SEQUENCE [LARGE SCALE GENOMIC DNA]</scope>
    <source>
        <strain evidence="6 7">MEJ086</strain>
    </source>
</reference>
<protein>
    <submittedName>
        <fullName evidence="6">Transcriptional regulator</fullName>
    </submittedName>
</protein>
<dbReference type="Proteomes" id="UP000032068">
    <property type="component" value="Unassembled WGS sequence"/>
</dbReference>
<dbReference type="Gene3D" id="1.10.10.10">
    <property type="entry name" value="Winged helix-like DNA-binding domain superfamily/Winged helix DNA-binding domain"/>
    <property type="match status" value="1"/>
</dbReference>
<dbReference type="Pfam" id="PF00126">
    <property type="entry name" value="HTH_1"/>
    <property type="match status" value="1"/>
</dbReference>
<dbReference type="AlphaFoldDB" id="A0A0D0JX54"/>
<dbReference type="InterPro" id="IPR050950">
    <property type="entry name" value="HTH-type_LysR_regulators"/>
</dbReference>
<dbReference type="RefSeq" id="WP_042556158.1">
    <property type="nucleotide sequence ID" value="NZ_JXQW01000096.1"/>
</dbReference>
<comment type="similarity">
    <text evidence="1">Belongs to the LysR transcriptional regulatory family.</text>
</comment>
<name>A0A0D0JX54_9PSED</name>
<keyword evidence="2" id="KW-0805">Transcription regulation</keyword>
<dbReference type="InterPro" id="IPR036390">
    <property type="entry name" value="WH_DNA-bd_sf"/>
</dbReference>
<accession>A0A0D0JX54</accession>
<evidence type="ECO:0000256" key="3">
    <source>
        <dbReference type="ARBA" id="ARBA00023125"/>
    </source>
</evidence>
<evidence type="ECO:0000313" key="6">
    <source>
        <dbReference type="EMBL" id="KIP90874.1"/>
    </source>
</evidence>
<proteinExistence type="inferred from homology"/>
<dbReference type="InterPro" id="IPR000847">
    <property type="entry name" value="LysR_HTH_N"/>
</dbReference>
<dbReference type="InterPro" id="IPR036388">
    <property type="entry name" value="WH-like_DNA-bd_sf"/>
</dbReference>
<evidence type="ECO:0000313" key="7">
    <source>
        <dbReference type="Proteomes" id="UP000032068"/>
    </source>
</evidence>
<feature type="domain" description="HTH lysR-type" evidence="5">
    <location>
        <begin position="3"/>
        <end position="60"/>
    </location>
</feature>
<dbReference type="OrthoDB" id="8673707at2"/>
<dbReference type="PANTHER" id="PTHR30419:SF30">
    <property type="entry name" value="LYSR FAMILY TRANSCRIPTIONAL REGULATOR"/>
    <property type="match status" value="1"/>
</dbReference>
<dbReference type="PANTHER" id="PTHR30419">
    <property type="entry name" value="HTH-TYPE TRANSCRIPTIONAL REGULATOR YBHD"/>
    <property type="match status" value="1"/>
</dbReference>
<dbReference type="InterPro" id="IPR005119">
    <property type="entry name" value="LysR_subst-bd"/>
</dbReference>
<keyword evidence="3" id="KW-0238">DNA-binding</keyword>
<evidence type="ECO:0000256" key="4">
    <source>
        <dbReference type="ARBA" id="ARBA00023163"/>
    </source>
</evidence>
<dbReference type="EMBL" id="JXQW01000096">
    <property type="protein sequence ID" value="KIP90874.1"/>
    <property type="molecule type" value="Genomic_DNA"/>
</dbReference>
<evidence type="ECO:0000256" key="1">
    <source>
        <dbReference type="ARBA" id="ARBA00009437"/>
    </source>
</evidence>
<dbReference type="GO" id="GO:0003677">
    <property type="term" value="F:DNA binding"/>
    <property type="evidence" value="ECO:0007669"/>
    <property type="project" value="UniProtKB-KW"/>
</dbReference>
<dbReference type="SUPFAM" id="SSF46785">
    <property type="entry name" value="Winged helix' DNA-binding domain"/>
    <property type="match status" value="1"/>
</dbReference>
<dbReference type="GO" id="GO:0005829">
    <property type="term" value="C:cytosol"/>
    <property type="evidence" value="ECO:0007669"/>
    <property type="project" value="TreeGrafter"/>
</dbReference>
<dbReference type="Pfam" id="PF03466">
    <property type="entry name" value="LysR_substrate"/>
    <property type="match status" value="1"/>
</dbReference>
<evidence type="ECO:0000256" key="2">
    <source>
        <dbReference type="ARBA" id="ARBA00023015"/>
    </source>
</evidence>
<comment type="caution">
    <text evidence="6">The sequence shown here is derived from an EMBL/GenBank/DDBJ whole genome shotgun (WGS) entry which is preliminary data.</text>
</comment>
<organism evidence="6 7">
    <name type="scientific">Pseudomonas fulva</name>
    <dbReference type="NCBI Taxonomy" id="47880"/>
    <lineage>
        <taxon>Bacteria</taxon>
        <taxon>Pseudomonadati</taxon>
        <taxon>Pseudomonadota</taxon>
        <taxon>Gammaproteobacteria</taxon>
        <taxon>Pseudomonadales</taxon>
        <taxon>Pseudomonadaceae</taxon>
        <taxon>Pseudomonas</taxon>
    </lineage>
</organism>
<dbReference type="FunFam" id="1.10.10.10:FF:000001">
    <property type="entry name" value="LysR family transcriptional regulator"/>
    <property type="match status" value="1"/>
</dbReference>
<gene>
    <name evidence="6" type="ORF">RU08_22765</name>
</gene>
<dbReference type="Gene3D" id="3.40.190.290">
    <property type="match status" value="1"/>
</dbReference>
<dbReference type="SUPFAM" id="SSF53850">
    <property type="entry name" value="Periplasmic binding protein-like II"/>
    <property type="match status" value="1"/>
</dbReference>
<sequence length="317" mass="35633">MHIDLRQLRHFVALAEHRSFVAAADAVSLSQSAFSRSIQALEHAASFQLVDRANKQLRPTKQGLVVLEHARRLLRDAHDLNNEISRFNDAGTGALLFGCGPAPAAQLIPRAVARFIGDYPKARVHFQVDNWQELNKRLVAEEIEFFVADTRRFEADPDYRITRLRPQKWHFCCRIGHPLTSKPSVSCAELFSYPLATTFRPPNIRKVLTEYSGRRDFAPAVECEYSHALLNVVRHSDAIGIANPINLQDYLLSEELQILEVHDLPCHLEELNTRYGIVSRVGRALSPLARAMVEQIERSDAGLADQMAGMPLAQVGV</sequence>
<dbReference type="PROSITE" id="PS50931">
    <property type="entry name" value="HTH_LYSR"/>
    <property type="match status" value="1"/>
</dbReference>
<keyword evidence="4" id="KW-0804">Transcription</keyword>
<evidence type="ECO:0000259" key="5">
    <source>
        <dbReference type="PROSITE" id="PS50931"/>
    </source>
</evidence>
<dbReference type="GO" id="GO:0003700">
    <property type="term" value="F:DNA-binding transcription factor activity"/>
    <property type="evidence" value="ECO:0007669"/>
    <property type="project" value="InterPro"/>
</dbReference>
<dbReference type="CDD" id="cd05466">
    <property type="entry name" value="PBP2_LTTR_substrate"/>
    <property type="match status" value="1"/>
</dbReference>